<dbReference type="EMBL" id="JABEBT010000038">
    <property type="protein sequence ID" value="KAF7635768.1"/>
    <property type="molecule type" value="Genomic_DNA"/>
</dbReference>
<dbReference type="SMART" id="SM00291">
    <property type="entry name" value="ZnF_ZZ"/>
    <property type="match status" value="1"/>
</dbReference>
<dbReference type="PANTHER" id="PTHR15090:SF0">
    <property type="entry name" value="SEQUESTOSOME-1"/>
    <property type="match status" value="1"/>
</dbReference>
<evidence type="ECO:0000256" key="3">
    <source>
        <dbReference type="ARBA" id="ARBA00022833"/>
    </source>
</evidence>
<dbReference type="AlphaFoldDB" id="A0A8S9ZQ74"/>
<feature type="domain" description="ZZ-type" evidence="6">
    <location>
        <begin position="12"/>
        <end position="62"/>
    </location>
</feature>
<dbReference type="GO" id="GO:0000423">
    <property type="term" value="P:mitophagy"/>
    <property type="evidence" value="ECO:0007669"/>
    <property type="project" value="TreeGrafter"/>
</dbReference>
<dbReference type="InterPro" id="IPR043145">
    <property type="entry name" value="Znf_ZZ_sf"/>
</dbReference>
<dbReference type="InterPro" id="IPR052260">
    <property type="entry name" value="Autophagy_Rcpt_SigReg"/>
</dbReference>
<keyword evidence="3" id="KW-0862">Zinc</keyword>
<dbReference type="PROSITE" id="PS01357">
    <property type="entry name" value="ZF_ZZ_1"/>
    <property type="match status" value="1"/>
</dbReference>
<dbReference type="CDD" id="cd02340">
    <property type="entry name" value="ZZ_NBR1_like"/>
    <property type="match status" value="1"/>
</dbReference>
<dbReference type="OrthoDB" id="2122982at2759"/>
<dbReference type="InterPro" id="IPR000433">
    <property type="entry name" value="Znf_ZZ"/>
</dbReference>
<gene>
    <name evidence="7" type="ORF">Mgra_00004859</name>
</gene>
<keyword evidence="2 4" id="KW-0863">Zinc-finger</keyword>
<evidence type="ECO:0000256" key="4">
    <source>
        <dbReference type="PROSITE-ProRule" id="PRU00228"/>
    </source>
</evidence>
<name>A0A8S9ZQ74_9BILA</name>
<reference evidence="7" key="1">
    <citation type="journal article" date="2020" name="Ecol. Evol.">
        <title>Genome structure and content of the rice root-knot nematode (Meloidogyne graminicola).</title>
        <authorList>
            <person name="Phan N.T."/>
            <person name="Danchin E.G.J."/>
            <person name="Klopp C."/>
            <person name="Perfus-Barbeoch L."/>
            <person name="Kozlowski D.K."/>
            <person name="Koutsovoulos G.D."/>
            <person name="Lopez-Roques C."/>
            <person name="Bouchez O."/>
            <person name="Zahm M."/>
            <person name="Besnard G."/>
            <person name="Bellafiore S."/>
        </authorList>
    </citation>
    <scope>NUCLEOTIDE SEQUENCE</scope>
    <source>
        <strain evidence="7">VN-18</strain>
    </source>
</reference>
<evidence type="ECO:0000256" key="5">
    <source>
        <dbReference type="SAM" id="MobiDB-lite"/>
    </source>
</evidence>
<dbReference type="GO" id="GO:0008270">
    <property type="term" value="F:zinc ion binding"/>
    <property type="evidence" value="ECO:0007669"/>
    <property type="project" value="UniProtKB-KW"/>
</dbReference>
<comment type="caution">
    <text evidence="7">The sequence shown here is derived from an EMBL/GenBank/DDBJ whole genome shotgun (WGS) entry which is preliminary data.</text>
</comment>
<dbReference type="Proteomes" id="UP000605970">
    <property type="component" value="Unassembled WGS sequence"/>
</dbReference>
<evidence type="ECO:0000259" key="6">
    <source>
        <dbReference type="PROSITE" id="PS50135"/>
    </source>
</evidence>
<evidence type="ECO:0000313" key="8">
    <source>
        <dbReference type="Proteomes" id="UP000605970"/>
    </source>
</evidence>
<sequence length="583" mass="65280">MPEINDFKSIRHTNVICDGCDQDIFGRRYKCEICPDYDLCQSCEQKNLHFEHAMMRLVTPNTLRPRRSTLTPIGRMVNNAEKIASVLTDKLYANLQPSLTSSPKLSSSTSAAKKDSKTCGSSRHEPKDIFKEKRRETHEATKLAQSLNRHHSQHPLGSISSTNDVHHHHHHSCPRRHHKRIPDSIIKNVVATCPKYLSSKSSSVKTPSVTSGNNSDTSRMTEEFKKAKKQLEKLQFAERVQFLKDLGMTIQNAIHSFGIDCEATINDSKDGKILAHLAFPTNQNTLVNNVQNVLNPKMNLTPIGVVERPNLLATKFWNKPIVSPIELITPEKINSEKSFETIEEVKENNNEGKEDAKENGGVEAEKVLEIQTSIPANKDESQDVVYICTKMADSVGKQTLEQVNDGATEEEKFQKPLGILVTDEEKQDDQKLLTQEEESLKSPISVIEPSLPASFGGSDGSFEVRLNEMNESTHTAILMGEEYGGKVDDCNESEMVENLSRCCSFSSVHSSSANSVDSSSWVEIEQASFKDMCDKFEKKQRSYYDITGKHDVSESPNNSTLMNDQFHSCNNSMVADVESPKED</sequence>
<evidence type="ECO:0000313" key="7">
    <source>
        <dbReference type="EMBL" id="KAF7635768.1"/>
    </source>
</evidence>
<dbReference type="Gene3D" id="3.30.60.90">
    <property type="match status" value="1"/>
</dbReference>
<evidence type="ECO:0000256" key="1">
    <source>
        <dbReference type="ARBA" id="ARBA00022723"/>
    </source>
</evidence>
<feature type="region of interest" description="Disordered" evidence="5">
    <location>
        <begin position="199"/>
        <end position="219"/>
    </location>
</feature>
<feature type="region of interest" description="Disordered" evidence="5">
    <location>
        <begin position="99"/>
        <end position="181"/>
    </location>
</feature>
<proteinExistence type="predicted"/>
<accession>A0A8S9ZQ74</accession>
<dbReference type="SUPFAM" id="SSF57850">
    <property type="entry name" value="RING/U-box"/>
    <property type="match status" value="1"/>
</dbReference>
<feature type="compositionally biased region" description="Basic and acidic residues" evidence="5">
    <location>
        <begin position="112"/>
        <end position="141"/>
    </location>
</feature>
<evidence type="ECO:0000256" key="2">
    <source>
        <dbReference type="ARBA" id="ARBA00022771"/>
    </source>
</evidence>
<dbReference type="PANTHER" id="PTHR15090">
    <property type="entry name" value="SEQUESTOSOME 1-RELATED"/>
    <property type="match status" value="1"/>
</dbReference>
<dbReference type="GO" id="GO:0016235">
    <property type="term" value="C:aggresome"/>
    <property type="evidence" value="ECO:0007669"/>
    <property type="project" value="TreeGrafter"/>
</dbReference>
<feature type="compositionally biased region" description="Basic residues" evidence="5">
    <location>
        <begin position="166"/>
        <end position="180"/>
    </location>
</feature>
<dbReference type="GO" id="GO:0044753">
    <property type="term" value="C:amphisome"/>
    <property type="evidence" value="ECO:0007669"/>
    <property type="project" value="TreeGrafter"/>
</dbReference>
<dbReference type="GO" id="GO:0005080">
    <property type="term" value="F:protein kinase C binding"/>
    <property type="evidence" value="ECO:0007669"/>
    <property type="project" value="TreeGrafter"/>
</dbReference>
<organism evidence="7 8">
    <name type="scientific">Meloidogyne graminicola</name>
    <dbReference type="NCBI Taxonomy" id="189291"/>
    <lineage>
        <taxon>Eukaryota</taxon>
        <taxon>Metazoa</taxon>
        <taxon>Ecdysozoa</taxon>
        <taxon>Nematoda</taxon>
        <taxon>Chromadorea</taxon>
        <taxon>Rhabditida</taxon>
        <taxon>Tylenchina</taxon>
        <taxon>Tylenchomorpha</taxon>
        <taxon>Tylenchoidea</taxon>
        <taxon>Meloidogynidae</taxon>
        <taxon>Meloidogyninae</taxon>
        <taxon>Meloidogyne</taxon>
    </lineage>
</organism>
<feature type="compositionally biased region" description="Low complexity" evidence="5">
    <location>
        <begin position="99"/>
        <end position="111"/>
    </location>
</feature>
<dbReference type="PROSITE" id="PS50135">
    <property type="entry name" value="ZF_ZZ_2"/>
    <property type="match status" value="1"/>
</dbReference>
<dbReference type="GO" id="GO:0007032">
    <property type="term" value="P:endosome organization"/>
    <property type="evidence" value="ECO:0007669"/>
    <property type="project" value="TreeGrafter"/>
</dbReference>
<dbReference type="GO" id="GO:0035973">
    <property type="term" value="P:aggrephagy"/>
    <property type="evidence" value="ECO:0007669"/>
    <property type="project" value="TreeGrafter"/>
</dbReference>
<feature type="compositionally biased region" description="Low complexity" evidence="5">
    <location>
        <begin position="199"/>
        <end position="211"/>
    </location>
</feature>
<keyword evidence="8" id="KW-1185">Reference proteome</keyword>
<protein>
    <submittedName>
        <fullName evidence="7">ZZ-type domain-containing protein</fullName>
    </submittedName>
</protein>
<keyword evidence="1" id="KW-0479">Metal-binding</keyword>
<dbReference type="FunFam" id="3.30.60.90:FF:000016">
    <property type="entry name" value="Refractory to sigma P"/>
    <property type="match status" value="1"/>
</dbReference>
<dbReference type="Pfam" id="PF00569">
    <property type="entry name" value="ZZ"/>
    <property type="match status" value="1"/>
</dbReference>
<dbReference type="GO" id="GO:0070530">
    <property type="term" value="F:K63-linked polyubiquitin modification-dependent protein binding"/>
    <property type="evidence" value="ECO:0007669"/>
    <property type="project" value="TreeGrafter"/>
</dbReference>